<comment type="caution">
    <text evidence="1">The sequence shown here is derived from an EMBL/GenBank/DDBJ whole genome shotgun (WGS) entry which is preliminary data.</text>
</comment>
<sequence length="46" mass="5129">MSKVSITLSTTICQVTLKIMFTESVELVEQVLLVLLYLSSPNKTKV</sequence>
<name>B5VQT3_YEAS6</name>
<dbReference type="Proteomes" id="UP000008988">
    <property type="component" value="Unassembled WGS sequence"/>
</dbReference>
<proteinExistence type="predicted"/>
<gene>
    <name evidence="1" type="ORF">AWRI1631_142090</name>
</gene>
<evidence type="ECO:0000313" key="2">
    <source>
        <dbReference type="Proteomes" id="UP000008988"/>
    </source>
</evidence>
<organism evidence="1 2">
    <name type="scientific">Saccharomyces cerevisiae (strain AWRI1631)</name>
    <name type="common">Baker's yeast</name>
    <dbReference type="NCBI Taxonomy" id="545124"/>
    <lineage>
        <taxon>Eukaryota</taxon>
        <taxon>Fungi</taxon>
        <taxon>Dikarya</taxon>
        <taxon>Ascomycota</taxon>
        <taxon>Saccharomycotina</taxon>
        <taxon>Saccharomycetes</taxon>
        <taxon>Saccharomycetales</taxon>
        <taxon>Saccharomycetaceae</taxon>
        <taxon>Saccharomyces</taxon>
    </lineage>
</organism>
<accession>B5VQT3</accession>
<dbReference type="EMBL" id="ABSV01002003">
    <property type="protein sequence ID" value="EDZ69712.1"/>
    <property type="molecule type" value="Genomic_DNA"/>
</dbReference>
<protein>
    <submittedName>
        <fullName evidence="1">Uncharacterized protein</fullName>
    </submittedName>
</protein>
<dbReference type="AlphaFoldDB" id="B5VQT3"/>
<evidence type="ECO:0000313" key="1">
    <source>
        <dbReference type="EMBL" id="EDZ69712.1"/>
    </source>
</evidence>
<reference evidence="1 2" key="1">
    <citation type="journal article" date="2008" name="FEMS Yeast Res.">
        <title>Comparative genome analysis of a Saccharomyces cerevisiae wine strain.</title>
        <authorList>
            <person name="Borneman A.R."/>
            <person name="Forgan A.H."/>
            <person name="Pretorius I.S."/>
            <person name="Chambers P.J."/>
        </authorList>
    </citation>
    <scope>NUCLEOTIDE SEQUENCE [LARGE SCALE GENOMIC DNA]</scope>
    <source>
        <strain evidence="1 2">AWRI1631</strain>
    </source>
</reference>